<dbReference type="InterPro" id="IPR004360">
    <property type="entry name" value="Glyas_Fos-R_dOase_dom"/>
</dbReference>
<dbReference type="RefSeq" id="WP_062660759.1">
    <property type="nucleotide sequence ID" value="NZ_FIZX01000001.1"/>
</dbReference>
<dbReference type="Gene3D" id="3.10.180.10">
    <property type="entry name" value="2,3-Dihydroxybiphenyl 1,2-Dioxygenase, domain 1"/>
    <property type="match status" value="1"/>
</dbReference>
<dbReference type="PANTHER" id="PTHR33993">
    <property type="entry name" value="GLYOXALASE-RELATED"/>
    <property type="match status" value="1"/>
</dbReference>
<name>A0A128EU96_9GAMM</name>
<dbReference type="OrthoDB" id="9793039at2"/>
<dbReference type="PANTHER" id="PTHR33993:SF14">
    <property type="entry name" value="GB|AAF24581.1"/>
    <property type="match status" value="1"/>
</dbReference>
<accession>A0A128EU96</accession>
<keyword evidence="3" id="KW-1185">Reference proteome</keyword>
<evidence type="ECO:0000313" key="3">
    <source>
        <dbReference type="Proteomes" id="UP000071641"/>
    </source>
</evidence>
<evidence type="ECO:0000259" key="1">
    <source>
        <dbReference type="PROSITE" id="PS51819"/>
    </source>
</evidence>
<reference evidence="3" key="1">
    <citation type="submission" date="2016-02" db="EMBL/GenBank/DDBJ databases">
        <authorList>
            <person name="Rodrigo-Torres Lidia"/>
            <person name="Arahal R.David."/>
        </authorList>
    </citation>
    <scope>NUCLEOTIDE SEQUENCE [LARGE SCALE GENOMIC DNA]</scope>
    <source>
        <strain evidence="3">CECT 9029</strain>
    </source>
</reference>
<dbReference type="STRING" id="1796497.GCE9029_00349"/>
<proteinExistence type="predicted"/>
<dbReference type="InterPro" id="IPR029068">
    <property type="entry name" value="Glyas_Bleomycin-R_OHBP_Dase"/>
</dbReference>
<dbReference type="EMBL" id="FIZX01000001">
    <property type="protein sequence ID" value="CZF77675.1"/>
    <property type="molecule type" value="Genomic_DNA"/>
</dbReference>
<dbReference type="Pfam" id="PF00903">
    <property type="entry name" value="Glyoxalase"/>
    <property type="match status" value="1"/>
</dbReference>
<dbReference type="InterPro" id="IPR052164">
    <property type="entry name" value="Anthracycline_SecMetBiosynth"/>
</dbReference>
<dbReference type="AlphaFoldDB" id="A0A128EU96"/>
<evidence type="ECO:0000313" key="2">
    <source>
        <dbReference type="EMBL" id="CZF77675.1"/>
    </source>
</evidence>
<dbReference type="PROSITE" id="PS51819">
    <property type="entry name" value="VOC"/>
    <property type="match status" value="1"/>
</dbReference>
<feature type="domain" description="VOC" evidence="1">
    <location>
        <begin position="10"/>
        <end position="122"/>
    </location>
</feature>
<gene>
    <name evidence="2" type="ORF">GCE9029_00349</name>
</gene>
<sequence length="127" mass="13830">MSNAQQTHGAPSWIEHCGPQHHEAKAFYQQVLGWEIMDHPMEGDVVYPIISINGGGVGGFKPFPDLEPGWLVYITVDDVDSRLEKAVSLGATELMPPSDIPGVGRIAIFKDLQGAKMALIKYNAQEG</sequence>
<protein>
    <submittedName>
        <fullName evidence="2">27 kDa antigen Cfp30B</fullName>
    </submittedName>
</protein>
<dbReference type="Proteomes" id="UP000071641">
    <property type="component" value="Unassembled WGS sequence"/>
</dbReference>
<dbReference type="InterPro" id="IPR037523">
    <property type="entry name" value="VOC_core"/>
</dbReference>
<dbReference type="CDD" id="cd07247">
    <property type="entry name" value="SgaA_N_like"/>
    <property type="match status" value="1"/>
</dbReference>
<dbReference type="SUPFAM" id="SSF54593">
    <property type="entry name" value="Glyoxalase/Bleomycin resistance protein/Dihydroxybiphenyl dioxygenase"/>
    <property type="match status" value="1"/>
</dbReference>
<organism evidence="2 3">
    <name type="scientific">Grimontia celer</name>
    <dbReference type="NCBI Taxonomy" id="1796497"/>
    <lineage>
        <taxon>Bacteria</taxon>
        <taxon>Pseudomonadati</taxon>
        <taxon>Pseudomonadota</taxon>
        <taxon>Gammaproteobacteria</taxon>
        <taxon>Vibrionales</taxon>
        <taxon>Vibrionaceae</taxon>
        <taxon>Grimontia</taxon>
    </lineage>
</organism>